<accession>A0ABN6L8X8</accession>
<keyword evidence="2" id="KW-0472">Membrane</keyword>
<dbReference type="InterPro" id="IPR011990">
    <property type="entry name" value="TPR-like_helical_dom_sf"/>
</dbReference>
<feature type="transmembrane region" description="Helical" evidence="2">
    <location>
        <begin position="340"/>
        <end position="357"/>
    </location>
</feature>
<dbReference type="Gene3D" id="1.25.40.10">
    <property type="entry name" value="Tetratricopeptide repeat domain"/>
    <property type="match status" value="1"/>
</dbReference>
<feature type="transmembrane region" description="Helical" evidence="2">
    <location>
        <begin position="409"/>
        <end position="427"/>
    </location>
</feature>
<feature type="transmembrane region" description="Helical" evidence="2">
    <location>
        <begin position="199"/>
        <end position="220"/>
    </location>
</feature>
<keyword evidence="2" id="KW-0812">Transmembrane</keyword>
<keyword evidence="1" id="KW-0802">TPR repeat</keyword>
<feature type="transmembrane region" description="Helical" evidence="2">
    <location>
        <begin position="301"/>
        <end position="319"/>
    </location>
</feature>
<sequence>MLRLCLYRGRKVLFLSININDSLTATAMIKFWKEWPAAWRGLFWAFTLMVGVVLCAFLYFYLGGNVVAMDWNVISKTVELPITLRQIELGLGHTSISVNYLLLNQYFEGSGIQYSLLGNITFWLLCLTGYSMLWAVVSGLPRRLYYIGATLLSACLWGFQLDVIIPFGRFDNLALLITLLLFMGVSYLIQVYRTQMAMLGRFATFLILTIGAIGMLHYAATESYPLERVMTFGVLPWVALAGLFIFLVSLDNFWLLFRLIGGRKAIGNNFGHFIAVSLVYLSLLGIGFWQQNSNADNQWLFYSPFILLLASSVVGLWAFQAKELAWGHWLPFRPLGALMYLALMLICWTTVLHYFIVGSDVMLEMLSKLIYLSHLCVSGMFFIYLFVNFSEVIRMGKDAASVVFRGNKMNLGTVYIFGLATMMTIMARDRFVQKNQLLSAYYNGIADLNYAHHESTEAEGYYNKGAQYGWKNHHSFYGLATLANEQGRLAKALMYYESANVKHPSPFAYVNISNIYLSQNQYFDAVFTLEEGLKLFPENKQLKTNLALVYQKSNKQQAADFLAVLKNDADVGAINTVNWLAFKGPEGQLSAQELSGLKFANNTGVKANLLAISPMVANSNIIAPKTNTVADLPTLAEVYNYSFYAMQHQDTAWAKRLATISTATANDNFQELLSYGKAIYHYEVGQVSQGVQEMKVLSDTYFFHRAFYEQMLSKWMVDLGEPQAAVPHVTKGLNLADSVATDLAFNVLLEAGRAKDAAEFAYREPQKQLLAKLEGPSAKGWSDDLLFLKMRFHQTQWEFEQQLKVVDQMKDQQYQVKALRWLWQVAMKFDQWQHVSPLIARLQSLGDEAVDLALSLAVYQHDVPKLQKALPHLQGDWKLLAAASIKAANKDTTAMSDYHQLLKRNPYFAPAATSATQYLADLPEKDDTYQLFLTYLNQNQYSVPLTKGYALQSVSVGLDDYGLSAIEDVMPYTSPEAFKQLESRFEQEVAEKEKTDEQW</sequence>
<dbReference type="Proteomes" id="UP001354989">
    <property type="component" value="Chromosome"/>
</dbReference>
<evidence type="ECO:0000256" key="2">
    <source>
        <dbReference type="SAM" id="Phobius"/>
    </source>
</evidence>
<keyword evidence="4" id="KW-1185">Reference proteome</keyword>
<evidence type="ECO:0000313" key="3">
    <source>
        <dbReference type="EMBL" id="BDC99629.1"/>
    </source>
</evidence>
<proteinExistence type="predicted"/>
<keyword evidence="2" id="KW-1133">Transmembrane helix</keyword>
<dbReference type="PROSITE" id="PS50005">
    <property type="entry name" value="TPR"/>
    <property type="match status" value="1"/>
</dbReference>
<dbReference type="EMBL" id="AP025292">
    <property type="protein sequence ID" value="BDC99629.1"/>
    <property type="molecule type" value="Genomic_DNA"/>
</dbReference>
<dbReference type="SUPFAM" id="SSF48452">
    <property type="entry name" value="TPR-like"/>
    <property type="match status" value="1"/>
</dbReference>
<feature type="transmembrane region" description="Helical" evidence="2">
    <location>
        <begin position="116"/>
        <end position="137"/>
    </location>
</feature>
<protein>
    <recommendedName>
        <fullName evidence="5">Tetratricopeptide repeat protein</fullName>
    </recommendedName>
</protein>
<feature type="transmembrane region" description="Helical" evidence="2">
    <location>
        <begin position="369"/>
        <end position="389"/>
    </location>
</feature>
<feature type="transmembrane region" description="Helical" evidence="2">
    <location>
        <begin position="269"/>
        <end position="289"/>
    </location>
</feature>
<feature type="transmembrane region" description="Helical" evidence="2">
    <location>
        <begin position="144"/>
        <end position="167"/>
    </location>
</feature>
<feature type="transmembrane region" description="Helical" evidence="2">
    <location>
        <begin position="41"/>
        <end position="62"/>
    </location>
</feature>
<dbReference type="InterPro" id="IPR019734">
    <property type="entry name" value="TPR_rpt"/>
</dbReference>
<evidence type="ECO:0008006" key="5">
    <source>
        <dbReference type="Google" id="ProtNLM"/>
    </source>
</evidence>
<feature type="transmembrane region" description="Helical" evidence="2">
    <location>
        <begin position="232"/>
        <end position="257"/>
    </location>
</feature>
<name>A0ABN6L8X8_9BACT</name>
<gene>
    <name evidence="3" type="ORF">PEPS_19100</name>
</gene>
<feature type="repeat" description="TPR" evidence="1">
    <location>
        <begin position="506"/>
        <end position="539"/>
    </location>
</feature>
<feature type="transmembrane region" description="Helical" evidence="2">
    <location>
        <begin position="173"/>
        <end position="192"/>
    </location>
</feature>
<evidence type="ECO:0000256" key="1">
    <source>
        <dbReference type="PROSITE-ProRule" id="PRU00339"/>
    </source>
</evidence>
<organism evidence="3 4">
    <name type="scientific">Persicobacter psychrovividus</name>
    <dbReference type="NCBI Taxonomy" id="387638"/>
    <lineage>
        <taxon>Bacteria</taxon>
        <taxon>Pseudomonadati</taxon>
        <taxon>Bacteroidota</taxon>
        <taxon>Cytophagia</taxon>
        <taxon>Cytophagales</taxon>
        <taxon>Persicobacteraceae</taxon>
        <taxon>Persicobacter</taxon>
    </lineage>
</organism>
<evidence type="ECO:0000313" key="4">
    <source>
        <dbReference type="Proteomes" id="UP001354989"/>
    </source>
</evidence>
<reference evidence="3 4" key="1">
    <citation type="submission" date="2021-12" db="EMBL/GenBank/DDBJ databases">
        <title>Genome sequencing of bacteria with rrn-lacking chromosome and rrn-plasmid.</title>
        <authorList>
            <person name="Anda M."/>
            <person name="Iwasaki W."/>
        </authorList>
    </citation>
    <scope>NUCLEOTIDE SEQUENCE [LARGE SCALE GENOMIC DNA]</scope>
    <source>
        <strain evidence="3 4">NBRC 101262</strain>
    </source>
</reference>